<keyword evidence="4 8" id="KW-0547">Nucleotide-binding</keyword>
<feature type="domain" description="ABC transporter" evidence="9">
    <location>
        <begin position="69"/>
        <end position="299"/>
    </location>
</feature>
<dbReference type="PANTHER" id="PTHR42781:SF5">
    <property type="entry name" value="PUTRESCINE TRANSPORT ATP-BINDING PROTEIN POTG"/>
    <property type="match status" value="1"/>
</dbReference>
<dbReference type="GO" id="GO:0016887">
    <property type="term" value="F:ATP hydrolysis activity"/>
    <property type="evidence" value="ECO:0007669"/>
    <property type="project" value="InterPro"/>
</dbReference>
<dbReference type="EMBL" id="AVBE01000002">
    <property type="protein sequence ID" value="PHJ35206.1"/>
    <property type="molecule type" value="Genomic_DNA"/>
</dbReference>
<keyword evidence="6 8" id="KW-1278">Translocase</keyword>
<dbReference type="SUPFAM" id="SSF52540">
    <property type="entry name" value="P-loop containing nucleoside triphosphate hydrolases"/>
    <property type="match status" value="1"/>
</dbReference>
<keyword evidence="2 8" id="KW-1003">Cell membrane</keyword>
<dbReference type="GO" id="GO:0015847">
    <property type="term" value="P:putrescine transport"/>
    <property type="evidence" value="ECO:0007669"/>
    <property type="project" value="UniProtKB-ARBA"/>
</dbReference>
<dbReference type="Pfam" id="PF00005">
    <property type="entry name" value="ABC_tran"/>
    <property type="match status" value="1"/>
</dbReference>
<evidence type="ECO:0000313" key="11">
    <source>
        <dbReference type="Proteomes" id="UP000223296"/>
    </source>
</evidence>
<keyword evidence="3" id="KW-0997">Cell inner membrane</keyword>
<dbReference type="NCBIfam" id="TIGR01187">
    <property type="entry name" value="potA"/>
    <property type="match status" value="1"/>
</dbReference>
<dbReference type="PROSITE" id="PS00211">
    <property type="entry name" value="ABC_TRANSPORTER_1"/>
    <property type="match status" value="1"/>
</dbReference>
<dbReference type="GO" id="GO:0015417">
    <property type="term" value="F:ABC-type polyamine transporter activity"/>
    <property type="evidence" value="ECO:0007669"/>
    <property type="project" value="UniProtKB-EC"/>
</dbReference>
<evidence type="ECO:0000256" key="8">
    <source>
        <dbReference type="RuleBase" id="RU364083"/>
    </source>
</evidence>
<evidence type="ECO:0000256" key="2">
    <source>
        <dbReference type="ARBA" id="ARBA00022475"/>
    </source>
</evidence>
<reference evidence="10 11" key="1">
    <citation type="submission" date="2013-08" db="EMBL/GenBank/DDBJ databases">
        <authorList>
            <person name="Trees D."/>
        </authorList>
    </citation>
    <scope>NUCLEOTIDE SEQUENCE [LARGE SCALE GENOMIC DNA]</scope>
    <source>
        <strain evidence="10 11">3502</strain>
    </source>
</reference>
<evidence type="ECO:0000256" key="6">
    <source>
        <dbReference type="ARBA" id="ARBA00022967"/>
    </source>
</evidence>
<dbReference type="GO" id="GO:0005524">
    <property type="term" value="F:ATP binding"/>
    <property type="evidence" value="ECO:0007669"/>
    <property type="project" value="UniProtKB-KW"/>
</dbReference>
<dbReference type="Pfam" id="PF08402">
    <property type="entry name" value="TOBE_2"/>
    <property type="match status" value="1"/>
</dbReference>
<dbReference type="SMART" id="SM00382">
    <property type="entry name" value="AAA"/>
    <property type="match status" value="1"/>
</dbReference>
<comment type="catalytic activity">
    <reaction evidence="8">
        <text>ATP + H2O + polyamine-[polyamine-binding protein]Side 1 = ADP + phosphate + polyamineSide 2 + [polyamine-binding protein]Side 1.</text>
        <dbReference type="EC" id="7.6.2.11"/>
    </reaction>
</comment>
<evidence type="ECO:0000256" key="3">
    <source>
        <dbReference type="ARBA" id="ARBA00022519"/>
    </source>
</evidence>
<protein>
    <recommendedName>
        <fullName evidence="8">Spermidine/putrescine import ATP-binding protein PotA</fullName>
        <ecNumber evidence="8">7.6.2.11</ecNumber>
    </recommendedName>
</protein>
<dbReference type="InterPro" id="IPR013611">
    <property type="entry name" value="Transp-assoc_OB_typ2"/>
</dbReference>
<organism evidence="10 11">
    <name type="scientific">Neisseria gonorrhoeae 3502</name>
    <dbReference type="NCBI Taxonomy" id="1193404"/>
    <lineage>
        <taxon>Bacteria</taxon>
        <taxon>Pseudomonadati</taxon>
        <taxon>Pseudomonadota</taxon>
        <taxon>Betaproteobacteria</taxon>
        <taxon>Neisseriales</taxon>
        <taxon>Neisseriaceae</taxon>
        <taxon>Neisseria</taxon>
    </lineage>
</organism>
<evidence type="ECO:0000256" key="7">
    <source>
        <dbReference type="ARBA" id="ARBA00023136"/>
    </source>
</evidence>
<comment type="caution">
    <text evidence="10">The sequence shown here is derived from an EMBL/GenBank/DDBJ whole genome shotgun (WGS) entry which is preliminary data.</text>
</comment>
<dbReference type="InterPro" id="IPR005893">
    <property type="entry name" value="PotA-like"/>
</dbReference>
<keyword evidence="1 8" id="KW-0813">Transport</keyword>
<dbReference type="EC" id="7.6.2.11" evidence="8"/>
<keyword evidence="7 8" id="KW-0472">Membrane</keyword>
<evidence type="ECO:0000256" key="1">
    <source>
        <dbReference type="ARBA" id="ARBA00022448"/>
    </source>
</evidence>
<dbReference type="InterPro" id="IPR027417">
    <property type="entry name" value="P-loop_NTPase"/>
</dbReference>
<dbReference type="InterPro" id="IPR008995">
    <property type="entry name" value="Mo/tungstate-bd_C_term_dom"/>
</dbReference>
<comment type="function">
    <text evidence="8">Part of the ABC transporter complex PotABCD involved in spermidine/putrescine import. Responsible for energy coupling to the transport system.</text>
</comment>
<dbReference type="SUPFAM" id="SSF50331">
    <property type="entry name" value="MOP-like"/>
    <property type="match status" value="1"/>
</dbReference>
<dbReference type="Gene3D" id="2.40.50.100">
    <property type="match status" value="1"/>
</dbReference>
<sequence>MRGSLEPLFISCCPCASQEFQTASDVATPASNQTAFYHPFENPFCRYSSFYWSIAIMTATTASSAKPYLQIQGLVKKFGDNYAVDNIDLNIYQNEIFALLGSSGSGKSTLLRMLAGMESPNQGKIILDGQDITKLAPYDRPINMMFQSYALFPHMTVEQNIAFGLKQDKMPKGEIDARVEEMLRLVQMTKFAKRKPHQLSGGQQQRIALARSLAKRPKILLLDEPLGALDKKLRQQTQLELVNTLEQVGVTCIMVTHDQEEAMTMATRIAIMSDGQLQQVGTPSDVYDYPNSRFTAEFIGETNIFDGVVIENHADYAVIECEGLENHVRIDHGLGGPSEQDLWVSIRPEDIDLYKEKPEYLGDYNWAKGTVKEIAYLGSFAIYHIKLANGRVVKSQVPAPYWYVRNITPPTWDETVYISWPENQPTPLFR</sequence>
<dbReference type="InterPro" id="IPR003593">
    <property type="entry name" value="AAA+_ATPase"/>
</dbReference>
<dbReference type="GO" id="GO:0043190">
    <property type="term" value="C:ATP-binding cassette (ABC) transporter complex"/>
    <property type="evidence" value="ECO:0007669"/>
    <property type="project" value="InterPro"/>
</dbReference>
<dbReference type="InterPro" id="IPR003439">
    <property type="entry name" value="ABC_transporter-like_ATP-bd"/>
</dbReference>
<name>A0AA44U889_NEIGO</name>
<dbReference type="PANTHER" id="PTHR42781">
    <property type="entry name" value="SPERMIDINE/PUTRESCINE IMPORT ATP-BINDING PROTEIN POTA"/>
    <property type="match status" value="1"/>
</dbReference>
<evidence type="ECO:0000313" key="10">
    <source>
        <dbReference type="EMBL" id="PHJ35206.1"/>
    </source>
</evidence>
<dbReference type="Proteomes" id="UP000223296">
    <property type="component" value="Unassembled WGS sequence"/>
</dbReference>
<proteinExistence type="inferred from homology"/>
<gene>
    <name evidence="10" type="primary">potG</name>
    <name evidence="8" type="synonym">potA</name>
    <name evidence="10" type="ORF">N776_07750</name>
</gene>
<comment type="subunit">
    <text evidence="8">The complex is composed of two ATP-binding proteins (PotA), two transmembrane proteins (PotB and PotC) and a solute-binding protein (PotD).</text>
</comment>
<evidence type="ECO:0000259" key="9">
    <source>
        <dbReference type="PROSITE" id="PS50893"/>
    </source>
</evidence>
<comment type="similarity">
    <text evidence="8">Belongs to the ABC transporter superfamily. Spermidine/putrescine importer (TC 3.A.1.11.1) family.</text>
</comment>
<dbReference type="InterPro" id="IPR017871">
    <property type="entry name" value="ABC_transporter-like_CS"/>
</dbReference>
<dbReference type="FunFam" id="3.40.50.300:FF:000133">
    <property type="entry name" value="Spermidine/putrescine import ATP-binding protein PotA"/>
    <property type="match status" value="1"/>
</dbReference>
<evidence type="ECO:0000256" key="5">
    <source>
        <dbReference type="ARBA" id="ARBA00022840"/>
    </source>
</evidence>
<evidence type="ECO:0000256" key="4">
    <source>
        <dbReference type="ARBA" id="ARBA00022741"/>
    </source>
</evidence>
<dbReference type="AlphaFoldDB" id="A0AA44U889"/>
<dbReference type="Gene3D" id="3.40.50.300">
    <property type="entry name" value="P-loop containing nucleotide triphosphate hydrolases"/>
    <property type="match status" value="1"/>
</dbReference>
<dbReference type="PROSITE" id="PS50893">
    <property type="entry name" value="ABC_TRANSPORTER_2"/>
    <property type="match status" value="1"/>
</dbReference>
<keyword evidence="5 8" id="KW-0067">ATP-binding</keyword>
<dbReference type="InterPro" id="IPR050093">
    <property type="entry name" value="ABC_SmlMolc_Importer"/>
</dbReference>
<accession>A0AA44U889</accession>